<dbReference type="EMBL" id="SDMP01000005">
    <property type="protein sequence ID" value="RYR56962.1"/>
    <property type="molecule type" value="Genomic_DNA"/>
</dbReference>
<dbReference type="InterPro" id="IPR031052">
    <property type="entry name" value="FHY3/FAR1"/>
</dbReference>
<comment type="similarity">
    <text evidence="2">Belongs to the FHY3/FAR1 family.</text>
</comment>
<proteinExistence type="inferred from homology"/>
<organism evidence="4 5">
    <name type="scientific">Arachis hypogaea</name>
    <name type="common">Peanut</name>
    <dbReference type="NCBI Taxonomy" id="3818"/>
    <lineage>
        <taxon>Eukaryota</taxon>
        <taxon>Viridiplantae</taxon>
        <taxon>Streptophyta</taxon>
        <taxon>Embryophyta</taxon>
        <taxon>Tracheophyta</taxon>
        <taxon>Spermatophyta</taxon>
        <taxon>Magnoliopsida</taxon>
        <taxon>eudicotyledons</taxon>
        <taxon>Gunneridae</taxon>
        <taxon>Pentapetalae</taxon>
        <taxon>rosids</taxon>
        <taxon>fabids</taxon>
        <taxon>Fabales</taxon>
        <taxon>Fabaceae</taxon>
        <taxon>Papilionoideae</taxon>
        <taxon>50 kb inversion clade</taxon>
        <taxon>dalbergioids sensu lato</taxon>
        <taxon>Dalbergieae</taxon>
        <taxon>Pterocarpus clade</taxon>
        <taxon>Arachis</taxon>
    </lineage>
</organism>
<keyword evidence="2" id="KW-0862">Zinc</keyword>
<keyword evidence="2" id="KW-0539">Nucleus</keyword>
<reference evidence="4 5" key="1">
    <citation type="submission" date="2019-01" db="EMBL/GenBank/DDBJ databases">
        <title>Sequencing of cultivated peanut Arachis hypogaea provides insights into genome evolution and oil improvement.</title>
        <authorList>
            <person name="Chen X."/>
        </authorList>
    </citation>
    <scope>NUCLEOTIDE SEQUENCE [LARGE SCALE GENOMIC DNA]</scope>
    <source>
        <strain evidence="5">cv. Fuhuasheng</strain>
        <tissue evidence="4">Leaves</tissue>
    </source>
</reference>
<comment type="subcellular location">
    <subcellularLocation>
        <location evidence="2">Nucleus</location>
    </subcellularLocation>
</comment>
<dbReference type="GO" id="GO:0005634">
    <property type="term" value="C:nucleus"/>
    <property type="evidence" value="ECO:0007669"/>
    <property type="project" value="UniProtKB-SubCell"/>
</dbReference>
<evidence type="ECO:0000256" key="2">
    <source>
        <dbReference type="RuleBase" id="RU367018"/>
    </source>
</evidence>
<dbReference type="GO" id="GO:0006355">
    <property type="term" value="P:regulation of DNA-templated transcription"/>
    <property type="evidence" value="ECO:0007669"/>
    <property type="project" value="UniProtKB-UniRule"/>
</dbReference>
<gene>
    <name evidence="4" type="ORF">Ahy_A05g022699</name>
</gene>
<dbReference type="AlphaFoldDB" id="A0A445D1C3"/>
<evidence type="ECO:0000313" key="5">
    <source>
        <dbReference type="Proteomes" id="UP000289738"/>
    </source>
</evidence>
<evidence type="ECO:0000259" key="3">
    <source>
        <dbReference type="PROSITE" id="PS50966"/>
    </source>
</evidence>
<dbReference type="Proteomes" id="UP000289738">
    <property type="component" value="Chromosome A05"/>
</dbReference>
<dbReference type="InterPro" id="IPR007527">
    <property type="entry name" value="Znf_SWIM"/>
</dbReference>
<comment type="function">
    <text evidence="2">Putative transcription activator involved in regulating light control of development.</text>
</comment>
<protein>
    <recommendedName>
        <fullName evidence="2">Protein FAR1-RELATED SEQUENCE</fullName>
    </recommendedName>
</protein>
<feature type="domain" description="SWIM-type" evidence="3">
    <location>
        <begin position="148"/>
        <end position="184"/>
    </location>
</feature>
<dbReference type="PANTHER" id="PTHR31669:SF283">
    <property type="entry name" value="PROTEIN FAR1-RELATED SEQUENCE"/>
    <property type="match status" value="1"/>
</dbReference>
<evidence type="ECO:0000256" key="1">
    <source>
        <dbReference type="PROSITE-ProRule" id="PRU00325"/>
    </source>
</evidence>
<keyword evidence="2" id="KW-0479">Metal-binding</keyword>
<name>A0A445D1C3_ARAHY</name>
<dbReference type="PROSITE" id="PS50966">
    <property type="entry name" value="ZF_SWIM"/>
    <property type="match status" value="1"/>
</dbReference>
<comment type="caution">
    <text evidence="4">The sequence shown here is derived from an EMBL/GenBank/DDBJ whole genome shotgun (WGS) entry which is preliminary data.</text>
</comment>
<keyword evidence="5" id="KW-1185">Reference proteome</keyword>
<keyword evidence="1 2" id="KW-0863">Zinc-finger</keyword>
<accession>A0A445D1C3</accession>
<sequence length="283" mass="33621">MKKISLKLNGYKRHKEIEQEMIHNNFLIKYGVGGNKWISDNRVRFVSDFGSFVELFEDRHLWIPIYLDHHFWVRMRITQRSESMHTFFNKFITRNSSLIQFVKQYDNYQGSREQREREFDAANFHTSALGFTAYEVVEQVSNLTFNKFVVTYDAISCEVKCQCLLFYSRGILCYHSLSALSFEQSKNVKRRHTHIKNSQDEPLSETRNKRFDYLVFFSHNICEFATSSKEYTVILHHAFDNVMAEMQEYQVKSKDGGSMIQSSSNLYMNYPGKDMTHYDRKAK</sequence>
<evidence type="ECO:0000313" key="4">
    <source>
        <dbReference type="EMBL" id="RYR56962.1"/>
    </source>
</evidence>
<dbReference type="GO" id="GO:0008270">
    <property type="term" value="F:zinc ion binding"/>
    <property type="evidence" value="ECO:0007669"/>
    <property type="project" value="UniProtKB-UniRule"/>
</dbReference>
<dbReference type="PANTHER" id="PTHR31669">
    <property type="entry name" value="PROTEIN FAR1-RELATED SEQUENCE 10-RELATED"/>
    <property type="match status" value="1"/>
</dbReference>